<evidence type="ECO:0000256" key="1">
    <source>
        <dbReference type="SAM" id="MobiDB-lite"/>
    </source>
</evidence>
<proteinExistence type="predicted"/>
<dbReference type="AlphaFoldDB" id="A0A3S5BRP3"/>
<protein>
    <submittedName>
        <fullName evidence="2">Uncharacterized protein</fullName>
    </submittedName>
</protein>
<keyword evidence="3" id="KW-1185">Reference proteome</keyword>
<dbReference type="Proteomes" id="UP000784294">
    <property type="component" value="Unassembled WGS sequence"/>
</dbReference>
<feature type="region of interest" description="Disordered" evidence="1">
    <location>
        <begin position="64"/>
        <end position="90"/>
    </location>
</feature>
<organism evidence="2 3">
    <name type="scientific">Protopolystoma xenopodis</name>
    <dbReference type="NCBI Taxonomy" id="117903"/>
    <lineage>
        <taxon>Eukaryota</taxon>
        <taxon>Metazoa</taxon>
        <taxon>Spiralia</taxon>
        <taxon>Lophotrochozoa</taxon>
        <taxon>Platyhelminthes</taxon>
        <taxon>Monogenea</taxon>
        <taxon>Polyopisthocotylea</taxon>
        <taxon>Polystomatidea</taxon>
        <taxon>Polystomatidae</taxon>
        <taxon>Protopolystoma</taxon>
    </lineage>
</organism>
<evidence type="ECO:0000313" key="2">
    <source>
        <dbReference type="EMBL" id="VEL36544.1"/>
    </source>
</evidence>
<accession>A0A3S5BRP3</accession>
<feature type="compositionally biased region" description="Basic and acidic residues" evidence="1">
    <location>
        <begin position="156"/>
        <end position="175"/>
    </location>
</feature>
<comment type="caution">
    <text evidence="2">The sequence shown here is derived from an EMBL/GenBank/DDBJ whole genome shotgun (WGS) entry which is preliminary data.</text>
</comment>
<feature type="region of interest" description="Disordered" evidence="1">
    <location>
        <begin position="150"/>
        <end position="175"/>
    </location>
</feature>
<sequence>MSNKTHQISIKLSTFAESRSYKGCLQGLPFQRQFFLSSIFPFTVTTTTLVGGLDVKVLGGNTARPGKDESVHGLGLHGSDGSGGGGGGRGGVLNGMHTFLSGGHLMNESSCMSGGGGGGSSLSGSGEDSGRLDCSLLSRFSTEMAATTYPNSFANEESKGYKRHPVEEANKRNPL</sequence>
<dbReference type="EMBL" id="CAAALY010252532">
    <property type="protein sequence ID" value="VEL36544.1"/>
    <property type="molecule type" value="Genomic_DNA"/>
</dbReference>
<evidence type="ECO:0000313" key="3">
    <source>
        <dbReference type="Proteomes" id="UP000784294"/>
    </source>
</evidence>
<feature type="compositionally biased region" description="Gly residues" evidence="1">
    <location>
        <begin position="75"/>
        <end position="90"/>
    </location>
</feature>
<gene>
    <name evidence="2" type="ORF">PXEA_LOCUS29984</name>
</gene>
<name>A0A3S5BRP3_9PLAT</name>
<reference evidence="2" key="1">
    <citation type="submission" date="2018-11" db="EMBL/GenBank/DDBJ databases">
        <authorList>
            <consortium name="Pathogen Informatics"/>
        </authorList>
    </citation>
    <scope>NUCLEOTIDE SEQUENCE</scope>
</reference>